<evidence type="ECO:0000313" key="2">
    <source>
        <dbReference type="Proteomes" id="UP000487350"/>
    </source>
</evidence>
<gene>
    <name evidence="1" type="ORF">GHT07_01550</name>
</gene>
<evidence type="ECO:0008006" key="3">
    <source>
        <dbReference type="Google" id="ProtNLM"/>
    </source>
</evidence>
<accession>A0A844AUA8</accession>
<dbReference type="RefSeq" id="WP_153583284.1">
    <property type="nucleotide sequence ID" value="NZ_WJBU01000001.1"/>
</dbReference>
<dbReference type="InterPro" id="IPR036748">
    <property type="entry name" value="MTH938-like_sf"/>
</dbReference>
<sequence length="129" mass="13712">MKLQPDQSSVQTITGYGPGWVSVSTGGASEKIAQSVVLTSGGARDAWPAAHFEDLGPEHFAQLAQADVEVIIFGSGSRIRFPQPAWLKPLMARRIGLETMDSAAACRTYNILAQEGRSCAVALILEQPG</sequence>
<name>A0A844AUA8_9BURK</name>
<dbReference type="AlphaFoldDB" id="A0A844AUA8"/>
<dbReference type="Proteomes" id="UP000487350">
    <property type="component" value="Unassembled WGS sequence"/>
</dbReference>
<dbReference type="SUPFAM" id="SSF64076">
    <property type="entry name" value="MTH938-like"/>
    <property type="match status" value="1"/>
</dbReference>
<dbReference type="CDD" id="cd05560">
    <property type="entry name" value="Xcc1710_like"/>
    <property type="match status" value="1"/>
</dbReference>
<dbReference type="Gene3D" id="3.40.1230.10">
    <property type="entry name" value="MTH938-like"/>
    <property type="match status" value="1"/>
</dbReference>
<dbReference type="PANTHER" id="PTHR21192">
    <property type="entry name" value="NUCLEAR PROTEIN E3-3"/>
    <property type="match status" value="1"/>
</dbReference>
<dbReference type="Pfam" id="PF04430">
    <property type="entry name" value="DUF498"/>
    <property type="match status" value="1"/>
</dbReference>
<proteinExistence type="predicted"/>
<protein>
    <recommendedName>
        <fullName evidence="3">Mth938-like domain-containing protein</fullName>
    </recommendedName>
</protein>
<comment type="caution">
    <text evidence="1">The sequence shown here is derived from an EMBL/GenBank/DDBJ whole genome shotgun (WGS) entry which is preliminary data.</text>
</comment>
<dbReference type="EMBL" id="WJBU01000001">
    <property type="protein sequence ID" value="MRD45948.1"/>
    <property type="molecule type" value="Genomic_DNA"/>
</dbReference>
<dbReference type="InterPro" id="IPR007523">
    <property type="entry name" value="NDUFAF3/AAMDC"/>
</dbReference>
<keyword evidence="2" id="KW-1185">Reference proteome</keyword>
<dbReference type="OrthoDB" id="9800373at2"/>
<dbReference type="PANTHER" id="PTHR21192:SF2">
    <property type="entry name" value="NADH DEHYDROGENASE [UBIQUINONE] 1 ALPHA SUBCOMPLEX ASSEMBLY FACTOR 3"/>
    <property type="match status" value="1"/>
</dbReference>
<organism evidence="1 2">
    <name type="scientific">Caenimonas koreensis DSM 17982</name>
    <dbReference type="NCBI Taxonomy" id="1121255"/>
    <lineage>
        <taxon>Bacteria</taxon>
        <taxon>Pseudomonadati</taxon>
        <taxon>Pseudomonadota</taxon>
        <taxon>Betaproteobacteria</taxon>
        <taxon>Burkholderiales</taxon>
        <taxon>Comamonadaceae</taxon>
        <taxon>Caenimonas</taxon>
    </lineage>
</organism>
<evidence type="ECO:0000313" key="1">
    <source>
        <dbReference type="EMBL" id="MRD45948.1"/>
    </source>
</evidence>
<reference evidence="1 2" key="1">
    <citation type="submission" date="2019-11" db="EMBL/GenBank/DDBJ databases">
        <title>Caenimonas koreensis gen. nov., sp. nov., isolated from activated sludge.</title>
        <authorList>
            <person name="Seung H.R."/>
        </authorList>
    </citation>
    <scope>NUCLEOTIDE SEQUENCE [LARGE SCALE GENOMIC DNA]</scope>
    <source>
        <strain evidence="1 2">EMB320</strain>
    </source>
</reference>